<feature type="compositionally biased region" description="Basic and acidic residues" evidence="1">
    <location>
        <begin position="68"/>
        <end position="80"/>
    </location>
</feature>
<keyword evidence="3" id="KW-1185">Reference proteome</keyword>
<comment type="caution">
    <text evidence="2">The sequence shown here is derived from an EMBL/GenBank/DDBJ whole genome shotgun (WGS) entry which is preliminary data.</text>
</comment>
<evidence type="ECO:0000313" key="3">
    <source>
        <dbReference type="Proteomes" id="UP000324222"/>
    </source>
</evidence>
<dbReference type="Proteomes" id="UP000324222">
    <property type="component" value="Unassembled WGS sequence"/>
</dbReference>
<sequence>MEVEELRSIDRGRDECNVSGGSVRGGWVWLSLAEVNEGVWPESEPRTSSQPTPRPGYTLAAPSPSLTRTREYSIRTELRS</sequence>
<protein>
    <submittedName>
        <fullName evidence="2">Uncharacterized protein</fullName>
    </submittedName>
</protein>
<dbReference type="EMBL" id="VSRR010019804">
    <property type="protein sequence ID" value="MPC62547.1"/>
    <property type="molecule type" value="Genomic_DNA"/>
</dbReference>
<evidence type="ECO:0000313" key="2">
    <source>
        <dbReference type="EMBL" id="MPC62547.1"/>
    </source>
</evidence>
<dbReference type="AlphaFoldDB" id="A0A5B7GZQ2"/>
<proteinExistence type="predicted"/>
<name>A0A5B7GZQ2_PORTR</name>
<feature type="region of interest" description="Disordered" evidence="1">
    <location>
        <begin position="39"/>
        <end position="80"/>
    </location>
</feature>
<reference evidence="2 3" key="1">
    <citation type="submission" date="2019-05" db="EMBL/GenBank/DDBJ databases">
        <title>Another draft genome of Portunus trituberculatus and its Hox gene families provides insights of decapod evolution.</title>
        <authorList>
            <person name="Jeong J.-H."/>
            <person name="Song I."/>
            <person name="Kim S."/>
            <person name="Choi T."/>
            <person name="Kim D."/>
            <person name="Ryu S."/>
            <person name="Kim W."/>
        </authorList>
    </citation>
    <scope>NUCLEOTIDE SEQUENCE [LARGE SCALE GENOMIC DNA]</scope>
    <source>
        <tissue evidence="2">Muscle</tissue>
    </source>
</reference>
<accession>A0A5B7GZQ2</accession>
<gene>
    <name evidence="2" type="ORF">E2C01_056633</name>
</gene>
<evidence type="ECO:0000256" key="1">
    <source>
        <dbReference type="SAM" id="MobiDB-lite"/>
    </source>
</evidence>
<organism evidence="2 3">
    <name type="scientific">Portunus trituberculatus</name>
    <name type="common">Swimming crab</name>
    <name type="synonym">Neptunus trituberculatus</name>
    <dbReference type="NCBI Taxonomy" id="210409"/>
    <lineage>
        <taxon>Eukaryota</taxon>
        <taxon>Metazoa</taxon>
        <taxon>Ecdysozoa</taxon>
        <taxon>Arthropoda</taxon>
        <taxon>Crustacea</taxon>
        <taxon>Multicrustacea</taxon>
        <taxon>Malacostraca</taxon>
        <taxon>Eumalacostraca</taxon>
        <taxon>Eucarida</taxon>
        <taxon>Decapoda</taxon>
        <taxon>Pleocyemata</taxon>
        <taxon>Brachyura</taxon>
        <taxon>Eubrachyura</taxon>
        <taxon>Portunoidea</taxon>
        <taxon>Portunidae</taxon>
        <taxon>Portuninae</taxon>
        <taxon>Portunus</taxon>
    </lineage>
</organism>